<sequence>WPGPRPLVGPSMGGAVWTRSARWPTPMGRMGGYRGGPS</sequence>
<organism evidence="1">
    <name type="scientific">uncultured Thermomicrobiales bacterium</name>
    <dbReference type="NCBI Taxonomy" id="1645740"/>
    <lineage>
        <taxon>Bacteria</taxon>
        <taxon>Pseudomonadati</taxon>
        <taxon>Thermomicrobiota</taxon>
        <taxon>Thermomicrobia</taxon>
        <taxon>Thermomicrobiales</taxon>
        <taxon>environmental samples</taxon>
    </lineage>
</organism>
<evidence type="ECO:0000313" key="1">
    <source>
        <dbReference type="EMBL" id="CAA9550732.1"/>
    </source>
</evidence>
<accession>A0A6J4UL29</accession>
<proteinExistence type="predicted"/>
<feature type="non-terminal residue" evidence="1">
    <location>
        <position position="1"/>
    </location>
</feature>
<dbReference type="EMBL" id="CADCWH010000139">
    <property type="protein sequence ID" value="CAA9550732.1"/>
    <property type="molecule type" value="Genomic_DNA"/>
</dbReference>
<gene>
    <name evidence="1" type="ORF">AVDCRST_MAG70-902</name>
</gene>
<reference evidence="1" key="1">
    <citation type="submission" date="2020-02" db="EMBL/GenBank/DDBJ databases">
        <authorList>
            <person name="Meier V. D."/>
        </authorList>
    </citation>
    <scope>NUCLEOTIDE SEQUENCE</scope>
    <source>
        <strain evidence="1">AVDCRST_MAG70</strain>
    </source>
</reference>
<dbReference type="AlphaFoldDB" id="A0A6J4UL29"/>
<protein>
    <submittedName>
        <fullName evidence="1">Uncharacterized protein</fullName>
    </submittedName>
</protein>
<name>A0A6J4UL29_9BACT</name>
<feature type="non-terminal residue" evidence="1">
    <location>
        <position position="38"/>
    </location>
</feature>